<dbReference type="SUPFAM" id="SSF48508">
    <property type="entry name" value="Nuclear receptor ligand-binding domain"/>
    <property type="match status" value="1"/>
</dbReference>
<gene>
    <name evidence="13" type="ORF">CRE_27242</name>
</gene>
<dbReference type="Gene3D" id="3.30.50.10">
    <property type="entry name" value="Erythroid Transcription Factor GATA-1, subunit A"/>
    <property type="match status" value="1"/>
</dbReference>
<dbReference type="InParanoid" id="E3LP88"/>
<feature type="domain" description="Nuclear receptor" evidence="11">
    <location>
        <begin position="13"/>
        <end position="102"/>
    </location>
</feature>
<comment type="subcellular location">
    <subcellularLocation>
        <location evidence="1">Nucleus</location>
    </subcellularLocation>
</comment>
<keyword evidence="6" id="KW-0805">Transcription regulation</keyword>
<evidence type="ECO:0000259" key="11">
    <source>
        <dbReference type="PROSITE" id="PS51030"/>
    </source>
</evidence>
<organism evidence="14">
    <name type="scientific">Caenorhabditis remanei</name>
    <name type="common">Caenorhabditis vulgaris</name>
    <dbReference type="NCBI Taxonomy" id="31234"/>
    <lineage>
        <taxon>Eukaryota</taxon>
        <taxon>Metazoa</taxon>
        <taxon>Ecdysozoa</taxon>
        <taxon>Nematoda</taxon>
        <taxon>Chromadorea</taxon>
        <taxon>Rhabditida</taxon>
        <taxon>Rhabditina</taxon>
        <taxon>Rhabditomorpha</taxon>
        <taxon>Rhabditoidea</taxon>
        <taxon>Rhabditidae</taxon>
        <taxon>Peloderinae</taxon>
        <taxon>Caenorhabditis</taxon>
    </lineage>
</organism>
<evidence type="ECO:0000256" key="6">
    <source>
        <dbReference type="ARBA" id="ARBA00023015"/>
    </source>
</evidence>
<evidence type="ECO:0000256" key="7">
    <source>
        <dbReference type="ARBA" id="ARBA00023125"/>
    </source>
</evidence>
<dbReference type="InterPro" id="IPR035500">
    <property type="entry name" value="NHR-like_dom_sf"/>
</dbReference>
<keyword evidence="5" id="KW-0862">Zinc</keyword>
<dbReference type="SMART" id="SM00399">
    <property type="entry name" value="ZnF_C4"/>
    <property type="match status" value="1"/>
</dbReference>
<evidence type="ECO:0000256" key="1">
    <source>
        <dbReference type="ARBA" id="ARBA00004123"/>
    </source>
</evidence>
<evidence type="ECO:0000259" key="12">
    <source>
        <dbReference type="PROSITE" id="PS51843"/>
    </source>
</evidence>
<dbReference type="Gene3D" id="1.10.565.10">
    <property type="entry name" value="Retinoid X Receptor"/>
    <property type="match status" value="1"/>
</dbReference>
<dbReference type="Pfam" id="PF00105">
    <property type="entry name" value="zf-C4"/>
    <property type="match status" value="1"/>
</dbReference>
<dbReference type="FunFam" id="3.30.50.10:FF:000030">
    <property type="entry name" value="Nuclear Hormone Receptor family"/>
    <property type="match status" value="1"/>
</dbReference>
<dbReference type="PANTHER" id="PTHR24083">
    <property type="entry name" value="NUCLEAR HORMONE RECEPTOR"/>
    <property type="match status" value="1"/>
</dbReference>
<evidence type="ECO:0000256" key="5">
    <source>
        <dbReference type="ARBA" id="ARBA00022833"/>
    </source>
</evidence>
<accession>E3LP88</accession>
<evidence type="ECO:0000256" key="9">
    <source>
        <dbReference type="ARBA" id="ARBA00023170"/>
    </source>
</evidence>
<keyword evidence="7" id="KW-0238">DNA-binding</keyword>
<dbReference type="eggNOG" id="ENOG502TFFE">
    <property type="taxonomic scope" value="Eukaryota"/>
</dbReference>
<dbReference type="GO" id="GO:0003700">
    <property type="term" value="F:DNA-binding transcription factor activity"/>
    <property type="evidence" value="ECO:0007669"/>
    <property type="project" value="InterPro"/>
</dbReference>
<keyword evidence="3" id="KW-0479">Metal-binding</keyword>
<comment type="similarity">
    <text evidence="2">Belongs to the nuclear hormone receptor family.</text>
</comment>
<dbReference type="OrthoDB" id="5846802at2759"/>
<evidence type="ECO:0000256" key="10">
    <source>
        <dbReference type="ARBA" id="ARBA00023242"/>
    </source>
</evidence>
<dbReference type="GO" id="GO:0005634">
    <property type="term" value="C:nucleus"/>
    <property type="evidence" value="ECO:0007669"/>
    <property type="project" value="UniProtKB-SubCell"/>
</dbReference>
<dbReference type="InterPro" id="IPR013088">
    <property type="entry name" value="Znf_NHR/GATA"/>
</dbReference>
<name>E3LP88_CAERE</name>
<dbReference type="OMA" id="NTEWCAL"/>
<dbReference type="EMBL" id="DS268412">
    <property type="protein sequence ID" value="EFP05688.1"/>
    <property type="molecule type" value="Genomic_DNA"/>
</dbReference>
<keyword evidence="4" id="KW-0863">Zinc-finger</keyword>
<dbReference type="SUPFAM" id="SSF57716">
    <property type="entry name" value="Glucocorticoid receptor-like (DNA-binding domain)"/>
    <property type="match status" value="1"/>
</dbReference>
<evidence type="ECO:0000256" key="8">
    <source>
        <dbReference type="ARBA" id="ARBA00023163"/>
    </source>
</evidence>
<evidence type="ECO:0000313" key="13">
    <source>
        <dbReference type="EMBL" id="EFP05688.1"/>
    </source>
</evidence>
<keyword evidence="10" id="KW-0539">Nucleus</keyword>
<dbReference type="GO" id="GO:0008270">
    <property type="term" value="F:zinc ion binding"/>
    <property type="evidence" value="ECO:0007669"/>
    <property type="project" value="UniProtKB-KW"/>
</dbReference>
<proteinExistence type="inferred from homology"/>
<sequence>MDMSEKSSRITRPATCVICGRQANGYHYDVIACKGCKTFFRRMYLLKPQLECKFHKDCFNLKTIKFSAVNSVISLGQPYLRCRSCRYQKCIDVGMNSSAIQNLEDSIQPSNREISKITDSSENIKTLHSIEIKNQGVIEMLTYLETKLEEFRESAYIPKWSHISGLEDLLQSTCQFSLAEKYGPMPEWTLKKNTRTTTIQIPISERDSKTRNIRSPKIWSLCNALIATEYIKTYTFFHKLSAKDQYTLARYAILTCINLQVSYFSICHKFECCIQPDGAQEPERDEKHYSMAVMSIHPLIRCQIQLVEYLLLKAIYVCNPGKDYQLNYLILTNKIISAVPDLSQDSQIILSNERRRIVNVLFDHCLRKSKANGPARFSELLGIFHVFERQQKMQRDYYLLCIAPILPKSLENRIGFLHEIMSFESKL</sequence>
<dbReference type="InterPro" id="IPR000536">
    <property type="entry name" value="Nucl_hrmn_rcpt_lig-bd"/>
</dbReference>
<protein>
    <submittedName>
        <fullName evidence="13">Uncharacterized protein</fullName>
    </submittedName>
</protein>
<reference evidence="13" key="1">
    <citation type="submission" date="2007-07" db="EMBL/GenBank/DDBJ databases">
        <title>PCAP assembly of the Caenorhabditis remanei genome.</title>
        <authorList>
            <consortium name="The Caenorhabditis remanei Sequencing Consortium"/>
            <person name="Wilson R.K."/>
        </authorList>
    </citation>
    <scope>NUCLEOTIDE SEQUENCE [LARGE SCALE GENOMIC DNA]</scope>
    <source>
        <strain evidence="13">PB4641</strain>
    </source>
</reference>
<dbReference type="InterPro" id="IPR050274">
    <property type="entry name" value="Nuclear_hormone_rcpt_NR2"/>
</dbReference>
<dbReference type="InterPro" id="IPR049636">
    <property type="entry name" value="HNF4-like_DBD"/>
</dbReference>
<evidence type="ECO:0000313" key="14">
    <source>
        <dbReference type="Proteomes" id="UP000008281"/>
    </source>
</evidence>
<dbReference type="PROSITE" id="PS51843">
    <property type="entry name" value="NR_LBD"/>
    <property type="match status" value="1"/>
</dbReference>
<evidence type="ECO:0000256" key="4">
    <source>
        <dbReference type="ARBA" id="ARBA00022771"/>
    </source>
</evidence>
<dbReference type="HOGENOM" id="CLU_007368_3_1_1"/>
<dbReference type="PRINTS" id="PR00047">
    <property type="entry name" value="STROIDFINGER"/>
</dbReference>
<keyword evidence="14" id="KW-1185">Reference proteome</keyword>
<dbReference type="AlphaFoldDB" id="E3LP88"/>
<dbReference type="Pfam" id="PF00104">
    <property type="entry name" value="Hormone_recep"/>
    <property type="match status" value="1"/>
</dbReference>
<dbReference type="Proteomes" id="UP000008281">
    <property type="component" value="Unassembled WGS sequence"/>
</dbReference>
<dbReference type="PROSITE" id="PS51030">
    <property type="entry name" value="NUCLEAR_REC_DBD_2"/>
    <property type="match status" value="1"/>
</dbReference>
<dbReference type="CDD" id="cd06960">
    <property type="entry name" value="NR_DBD_HNF4A"/>
    <property type="match status" value="1"/>
</dbReference>
<dbReference type="SMART" id="SM00430">
    <property type="entry name" value="HOLI"/>
    <property type="match status" value="1"/>
</dbReference>
<evidence type="ECO:0000256" key="2">
    <source>
        <dbReference type="ARBA" id="ARBA00005993"/>
    </source>
</evidence>
<keyword evidence="9" id="KW-0675">Receptor</keyword>
<dbReference type="STRING" id="31234.E3LP88"/>
<dbReference type="InterPro" id="IPR001628">
    <property type="entry name" value="Znf_hrmn_rcpt"/>
</dbReference>
<dbReference type="GO" id="GO:0000978">
    <property type="term" value="F:RNA polymerase II cis-regulatory region sequence-specific DNA binding"/>
    <property type="evidence" value="ECO:0007669"/>
    <property type="project" value="InterPro"/>
</dbReference>
<feature type="domain" description="NR LBD" evidence="12">
    <location>
        <begin position="158"/>
        <end position="420"/>
    </location>
</feature>
<evidence type="ECO:0000256" key="3">
    <source>
        <dbReference type="ARBA" id="ARBA00022723"/>
    </source>
</evidence>
<keyword evidence="8" id="KW-0804">Transcription</keyword>